<evidence type="ECO:0000313" key="3">
    <source>
        <dbReference type="EMBL" id="SCD19630.1"/>
    </source>
</evidence>
<protein>
    <submittedName>
        <fullName evidence="3">Putative secreted protein</fullName>
    </submittedName>
</protein>
<dbReference type="EMBL" id="LT605205">
    <property type="protein sequence ID" value="SCD19630.1"/>
    <property type="molecule type" value="Genomic_DNA"/>
</dbReference>
<sequence length="161" mass="17807">MKRKLFLGVILLLSANVLFFSSCEDDNDKPLAPSVKITELGSGHDSPNDKIGYAGSDIHINAEITAEGLIESITLEVHQEDGDFEFHEVYTDAKGLKNTTLHKHIDIPAEAPEGEYHLHLVVRDQEGQTGMAESELIIKPASENDDDGHGHDDEHDHDHNH</sequence>
<reference evidence="3 4" key="1">
    <citation type="submission" date="2016-08" db="EMBL/GenBank/DDBJ databases">
        <authorList>
            <person name="Seilhamer J.J."/>
        </authorList>
    </citation>
    <scope>NUCLEOTIDE SEQUENCE [LARGE SCALE GENOMIC DNA]</scope>
    <source>
        <strain evidence="3">M3/6</strain>
    </source>
</reference>
<proteinExistence type="predicted"/>
<feature type="signal peptide" evidence="2">
    <location>
        <begin position="1"/>
        <end position="20"/>
    </location>
</feature>
<dbReference type="AlphaFoldDB" id="A0A1R3SXF0"/>
<dbReference type="KEGG" id="psac:PSM36_0804"/>
<feature type="region of interest" description="Disordered" evidence="1">
    <location>
        <begin position="140"/>
        <end position="161"/>
    </location>
</feature>
<evidence type="ECO:0000313" key="4">
    <source>
        <dbReference type="Proteomes" id="UP000187464"/>
    </source>
</evidence>
<dbReference type="RefSeq" id="WP_076929050.1">
    <property type="nucleotide sequence ID" value="NZ_LT605205.1"/>
</dbReference>
<dbReference type="InterPro" id="IPR027829">
    <property type="entry name" value="DUF4625"/>
</dbReference>
<keyword evidence="2" id="KW-0732">Signal</keyword>
<dbReference type="STRING" id="1642647.PSM36_0804"/>
<dbReference type="PROSITE" id="PS51257">
    <property type="entry name" value="PROKAR_LIPOPROTEIN"/>
    <property type="match status" value="1"/>
</dbReference>
<feature type="compositionally biased region" description="Basic and acidic residues" evidence="1">
    <location>
        <begin position="147"/>
        <end position="161"/>
    </location>
</feature>
<dbReference type="Proteomes" id="UP000187464">
    <property type="component" value="Chromosome I"/>
</dbReference>
<organism evidence="3 4">
    <name type="scientific">Proteiniphilum saccharofermentans</name>
    <dbReference type="NCBI Taxonomy" id="1642647"/>
    <lineage>
        <taxon>Bacteria</taxon>
        <taxon>Pseudomonadati</taxon>
        <taxon>Bacteroidota</taxon>
        <taxon>Bacteroidia</taxon>
        <taxon>Bacteroidales</taxon>
        <taxon>Dysgonomonadaceae</taxon>
        <taxon>Proteiniphilum</taxon>
    </lineage>
</organism>
<gene>
    <name evidence="3" type="ORF">PSM36_0804</name>
</gene>
<keyword evidence="4" id="KW-1185">Reference proteome</keyword>
<name>A0A1R3SXF0_9BACT</name>
<evidence type="ECO:0000256" key="1">
    <source>
        <dbReference type="SAM" id="MobiDB-lite"/>
    </source>
</evidence>
<feature type="chain" id="PRO_5012345205" evidence="2">
    <location>
        <begin position="21"/>
        <end position="161"/>
    </location>
</feature>
<evidence type="ECO:0000256" key="2">
    <source>
        <dbReference type="SAM" id="SignalP"/>
    </source>
</evidence>
<dbReference type="Pfam" id="PF15418">
    <property type="entry name" value="DUF4625"/>
    <property type="match status" value="1"/>
</dbReference>
<accession>A0A1R3SXF0</accession>